<reference evidence="1" key="1">
    <citation type="submission" date="2019-02" db="EMBL/GenBank/DDBJ databases">
        <authorList>
            <person name="Gruber-Vodicka R. H."/>
            <person name="Seah K. B. B."/>
        </authorList>
    </citation>
    <scope>NUCLEOTIDE SEQUENCE</scope>
    <source>
        <strain evidence="1">BECK_BZ126</strain>
    </source>
</reference>
<gene>
    <name evidence="1" type="ORF">BECKTC1821F_GA0114240_11194</name>
</gene>
<dbReference type="EMBL" id="CAADFW010000119">
    <property type="protein sequence ID" value="VFK64268.1"/>
    <property type="molecule type" value="Genomic_DNA"/>
</dbReference>
<sequence>MAYARLPDRDPIRCPPVEVHEHRPHIVFSGGSTLEFTEDFGTREANWHGDEIRCAVALERANEGRDILQIIGLRSGLLLFECLTCYAELSRKLAPFPVAMVARDTRDGVELYMFTVTGHVSLFRGIHKGLDAWPEEERIATLPQPLNVLDVACLDDAEGPVVLTALCHDRLILLRKDRGWSPEEIPIPGGLTCLCSVVLSEDPIPRLMIGAAERSLVFHGLDGSREKLPLAYTPTALAVVKDAQEGTEIFVGFDRGDVHRYRIIEEKALA</sequence>
<name>A0A451AE23_9GAMM</name>
<evidence type="ECO:0000313" key="1">
    <source>
        <dbReference type="EMBL" id="VFK64268.1"/>
    </source>
</evidence>
<protein>
    <submittedName>
        <fullName evidence="1">Uncharacterized protein</fullName>
    </submittedName>
</protein>
<proteinExistence type="predicted"/>
<accession>A0A451AE23</accession>
<organism evidence="1">
    <name type="scientific">Candidatus Kentrum sp. TC</name>
    <dbReference type="NCBI Taxonomy" id="2126339"/>
    <lineage>
        <taxon>Bacteria</taxon>
        <taxon>Pseudomonadati</taxon>
        <taxon>Pseudomonadota</taxon>
        <taxon>Gammaproteobacteria</taxon>
        <taxon>Candidatus Kentrum</taxon>
    </lineage>
</organism>
<dbReference type="AlphaFoldDB" id="A0A451AE23"/>